<dbReference type="EMBL" id="JH795877">
    <property type="protein sequence ID" value="EJT97264.1"/>
    <property type="molecule type" value="Genomic_DNA"/>
</dbReference>
<dbReference type="Proteomes" id="UP000030653">
    <property type="component" value="Unassembled WGS sequence"/>
</dbReference>
<organism evidence="1 2">
    <name type="scientific">Dacryopinax primogenitus (strain DJM 731)</name>
    <name type="common">Brown rot fungus</name>
    <dbReference type="NCBI Taxonomy" id="1858805"/>
    <lineage>
        <taxon>Eukaryota</taxon>
        <taxon>Fungi</taxon>
        <taxon>Dikarya</taxon>
        <taxon>Basidiomycota</taxon>
        <taxon>Agaricomycotina</taxon>
        <taxon>Dacrymycetes</taxon>
        <taxon>Dacrymycetales</taxon>
        <taxon>Dacrymycetaceae</taxon>
        <taxon>Dacryopinax</taxon>
    </lineage>
</organism>
<dbReference type="RefSeq" id="XP_040624162.1">
    <property type="nucleotide sequence ID" value="XM_040771375.1"/>
</dbReference>
<dbReference type="HOGENOM" id="CLU_936970_0_0_1"/>
<dbReference type="AlphaFoldDB" id="M5FR09"/>
<keyword evidence="2" id="KW-1185">Reference proteome</keyword>
<protein>
    <submittedName>
        <fullName evidence="1">Uncharacterized protein</fullName>
    </submittedName>
</protein>
<gene>
    <name evidence="1" type="ORF">DACRYDRAFT_18684</name>
</gene>
<evidence type="ECO:0000313" key="2">
    <source>
        <dbReference type="Proteomes" id="UP000030653"/>
    </source>
</evidence>
<dbReference type="GeneID" id="63686437"/>
<proteinExistence type="predicted"/>
<accession>M5FR09</accession>
<evidence type="ECO:0000313" key="1">
    <source>
        <dbReference type="EMBL" id="EJT97264.1"/>
    </source>
</evidence>
<reference evidence="1 2" key="1">
    <citation type="journal article" date="2012" name="Science">
        <title>The Paleozoic origin of enzymatic lignin decomposition reconstructed from 31 fungal genomes.</title>
        <authorList>
            <person name="Floudas D."/>
            <person name="Binder M."/>
            <person name="Riley R."/>
            <person name="Barry K."/>
            <person name="Blanchette R.A."/>
            <person name="Henrissat B."/>
            <person name="Martinez A.T."/>
            <person name="Otillar R."/>
            <person name="Spatafora J.W."/>
            <person name="Yadav J.S."/>
            <person name="Aerts A."/>
            <person name="Benoit I."/>
            <person name="Boyd A."/>
            <person name="Carlson A."/>
            <person name="Copeland A."/>
            <person name="Coutinho P.M."/>
            <person name="de Vries R.P."/>
            <person name="Ferreira P."/>
            <person name="Findley K."/>
            <person name="Foster B."/>
            <person name="Gaskell J."/>
            <person name="Glotzer D."/>
            <person name="Gorecki P."/>
            <person name="Heitman J."/>
            <person name="Hesse C."/>
            <person name="Hori C."/>
            <person name="Igarashi K."/>
            <person name="Jurgens J.A."/>
            <person name="Kallen N."/>
            <person name="Kersten P."/>
            <person name="Kohler A."/>
            <person name="Kuees U."/>
            <person name="Kumar T.K.A."/>
            <person name="Kuo A."/>
            <person name="LaButti K."/>
            <person name="Larrondo L.F."/>
            <person name="Lindquist E."/>
            <person name="Ling A."/>
            <person name="Lombard V."/>
            <person name="Lucas S."/>
            <person name="Lundell T."/>
            <person name="Martin R."/>
            <person name="McLaughlin D.J."/>
            <person name="Morgenstern I."/>
            <person name="Morin E."/>
            <person name="Murat C."/>
            <person name="Nagy L.G."/>
            <person name="Nolan M."/>
            <person name="Ohm R.A."/>
            <person name="Patyshakuliyeva A."/>
            <person name="Rokas A."/>
            <person name="Ruiz-Duenas F.J."/>
            <person name="Sabat G."/>
            <person name="Salamov A."/>
            <person name="Samejima M."/>
            <person name="Schmutz J."/>
            <person name="Slot J.C."/>
            <person name="St John F."/>
            <person name="Stenlid J."/>
            <person name="Sun H."/>
            <person name="Sun S."/>
            <person name="Syed K."/>
            <person name="Tsang A."/>
            <person name="Wiebenga A."/>
            <person name="Young D."/>
            <person name="Pisabarro A."/>
            <person name="Eastwood D.C."/>
            <person name="Martin F."/>
            <person name="Cullen D."/>
            <person name="Grigoriev I.V."/>
            <person name="Hibbett D.S."/>
        </authorList>
    </citation>
    <scope>NUCLEOTIDE SEQUENCE [LARGE SCALE GENOMIC DNA]</scope>
    <source>
        <strain evidence="1 2">DJM-731 SS1</strain>
    </source>
</reference>
<name>M5FR09_DACPD</name>
<sequence length="297" mass="34224">MPNRHVNPMLVKLVHSQAIHLGITEKTLSYHPILSWTEIASIGTCHSMPGQTLRSTTQSGTGTKITGTCAKLSGTGQMESYCSIVFLPPLPKMTLRWGRICLGQFELTHMQEHDLWEPGMTEAKLQSVWCLCYKQEQQNRSTKNHKHEDFYFQHNDEDDNFEVLIIQGHLWDEELQQIMYALQWKDEELEEVVVDLLDGAQGYPHPWSDQEGEEATSIFQFLWRKPHSTLIDTACVALYIYWKGVPTLEPMLQQPEFQELLDTLGHPDRIKHLDHEICNICWMRCPAMALIKCSACT</sequence>